<dbReference type="EMBL" id="WMQE01000033">
    <property type="protein sequence ID" value="MTK22290.1"/>
    <property type="molecule type" value="Genomic_DNA"/>
</dbReference>
<comment type="caution">
    <text evidence="2">The sequence shown here is derived from an EMBL/GenBank/DDBJ whole genome shotgun (WGS) entry which is preliminary data.</text>
</comment>
<dbReference type="InterPro" id="IPR025736">
    <property type="entry name" value="PucR_C-HTH_dom"/>
</dbReference>
<reference evidence="2 3" key="1">
    <citation type="journal article" date="2019" name="Nat. Med.">
        <title>A library of human gut bacterial isolates paired with longitudinal multiomics data enables mechanistic microbiome research.</title>
        <authorList>
            <person name="Poyet M."/>
            <person name="Groussin M."/>
            <person name="Gibbons S.M."/>
            <person name="Avila-Pacheco J."/>
            <person name="Jiang X."/>
            <person name="Kearney S.M."/>
            <person name="Perrotta A.R."/>
            <person name="Berdy B."/>
            <person name="Zhao S."/>
            <person name="Lieberman T.D."/>
            <person name="Swanson P.K."/>
            <person name="Smith M."/>
            <person name="Roesemann S."/>
            <person name="Alexander J.E."/>
            <person name="Rich S.A."/>
            <person name="Livny J."/>
            <person name="Vlamakis H."/>
            <person name="Clish C."/>
            <person name="Bullock K."/>
            <person name="Deik A."/>
            <person name="Scott J."/>
            <person name="Pierce K.A."/>
            <person name="Xavier R.J."/>
            <person name="Alm E.J."/>
        </authorList>
    </citation>
    <scope>NUCLEOTIDE SEQUENCE [LARGE SCALE GENOMIC DNA]</scope>
    <source>
        <strain evidence="2 3">BIOML-A198</strain>
    </source>
</reference>
<dbReference type="OrthoDB" id="9792148at2"/>
<protein>
    <recommendedName>
        <fullName evidence="1">PucR C-terminal helix-turn-helix domain-containing protein</fullName>
    </recommendedName>
</protein>
<dbReference type="Proteomes" id="UP000487649">
    <property type="component" value="Unassembled WGS sequence"/>
</dbReference>
<feature type="domain" description="PucR C-terminal helix-turn-helix" evidence="1">
    <location>
        <begin position="228"/>
        <end position="281"/>
    </location>
</feature>
<organism evidence="2 3">
    <name type="scientific">Turicibacter sanguinis</name>
    <dbReference type="NCBI Taxonomy" id="154288"/>
    <lineage>
        <taxon>Bacteria</taxon>
        <taxon>Bacillati</taxon>
        <taxon>Bacillota</taxon>
        <taxon>Erysipelotrichia</taxon>
        <taxon>Erysipelotrichales</taxon>
        <taxon>Turicibacteraceae</taxon>
        <taxon>Turicibacter</taxon>
    </lineage>
</organism>
<dbReference type="GeneID" id="60057510"/>
<accession>A0A173SUU3</accession>
<dbReference type="InterPro" id="IPR042070">
    <property type="entry name" value="PucR_C-HTH_sf"/>
</dbReference>
<sequence length="291" mass="34724">MLLQLKQLYGEQCIVDEIPDYPNDYYWYKDDQNHLIGIKKGISKQEKKLLGVMLEEVVGVDFNQQIKLLWLELLLHNKKSLLDMIQKDGNEIRFIFFAHHFDGDTKLEFDELIKELNEKCIVLFLSREFGVIIDFQTKEEHNLEELAQAIQQDFYHNINFYQSDCYLVDSNISQAFLNEYELYKKYRNTTKLTVSSHDLLLQYMIQNLNLYEGYSHFVEKFNKIPYDLLEVAKVYMENNFNISVGAKMIYMHRNTFMNKLERFIQLSGLNIKEFHDALIAYVIINQMEKNT</sequence>
<name>A0A173SUU3_9FIRM</name>
<dbReference type="Pfam" id="PF13556">
    <property type="entry name" value="HTH_30"/>
    <property type="match status" value="1"/>
</dbReference>
<proteinExistence type="predicted"/>
<gene>
    <name evidence="2" type="ORF">GMA92_12805</name>
</gene>
<dbReference type="AlphaFoldDB" id="A0A173SUU3"/>
<evidence type="ECO:0000313" key="3">
    <source>
        <dbReference type="Proteomes" id="UP000487649"/>
    </source>
</evidence>
<dbReference type="RefSeq" id="WP_006784130.1">
    <property type="nucleotide sequence ID" value="NZ_CABJBH010000012.1"/>
</dbReference>
<dbReference type="Gene3D" id="1.10.10.2840">
    <property type="entry name" value="PucR C-terminal helix-turn-helix domain"/>
    <property type="match status" value="1"/>
</dbReference>
<evidence type="ECO:0000259" key="1">
    <source>
        <dbReference type="Pfam" id="PF13556"/>
    </source>
</evidence>
<evidence type="ECO:0000313" key="2">
    <source>
        <dbReference type="EMBL" id="MTK22290.1"/>
    </source>
</evidence>